<comment type="function">
    <text evidence="1">Necessary for the splicing of pre-mRNA. Has a role in the recognition of the branch site (5'-UACUAAC-3'), the pyrimidine tract and the 3'-splice site at the 3'-end of introns.</text>
</comment>
<dbReference type="SUPFAM" id="SSF54791">
    <property type="entry name" value="Eukaryotic type KH-domain (KH-domain type I)"/>
    <property type="match status" value="1"/>
</dbReference>
<keyword evidence="4" id="KW-1185">Reference proteome</keyword>
<comment type="similarity">
    <text evidence="1">Belongs to the BBP/SF1 family.</text>
</comment>
<protein>
    <recommendedName>
        <fullName evidence="1">Splicing factor 1</fullName>
    </recommendedName>
</protein>
<keyword evidence="1" id="KW-0539">Nucleus</keyword>
<evidence type="ECO:0000313" key="3">
    <source>
        <dbReference type="EMBL" id="VFV17730.1"/>
    </source>
</evidence>
<organism evidence="3 4">
    <name type="scientific">Lynx pardinus</name>
    <name type="common">Iberian lynx</name>
    <name type="synonym">Felis pardina</name>
    <dbReference type="NCBI Taxonomy" id="191816"/>
    <lineage>
        <taxon>Eukaryota</taxon>
        <taxon>Metazoa</taxon>
        <taxon>Chordata</taxon>
        <taxon>Craniata</taxon>
        <taxon>Vertebrata</taxon>
        <taxon>Euteleostomi</taxon>
        <taxon>Mammalia</taxon>
        <taxon>Eutheria</taxon>
        <taxon>Laurasiatheria</taxon>
        <taxon>Carnivora</taxon>
        <taxon>Feliformia</taxon>
        <taxon>Felidae</taxon>
        <taxon>Felinae</taxon>
        <taxon>Lynx</taxon>
    </lineage>
</organism>
<dbReference type="EMBL" id="CAAGRJ010000177">
    <property type="protein sequence ID" value="VFV17730.1"/>
    <property type="molecule type" value="Genomic_DNA"/>
</dbReference>
<dbReference type="Proteomes" id="UP000386466">
    <property type="component" value="Unassembled WGS sequence"/>
</dbReference>
<dbReference type="PANTHER" id="PTHR11208:SF45">
    <property type="entry name" value="SPLICING FACTOR 1"/>
    <property type="match status" value="1"/>
</dbReference>
<dbReference type="GO" id="GO:0003729">
    <property type="term" value="F:mRNA binding"/>
    <property type="evidence" value="ECO:0007669"/>
    <property type="project" value="TreeGrafter"/>
</dbReference>
<name>A0A485MAD1_LYNPA</name>
<dbReference type="AlphaFoldDB" id="A0A485MAD1"/>
<dbReference type="Gene3D" id="3.30.1370.10">
    <property type="entry name" value="K Homology domain, type 1"/>
    <property type="match status" value="1"/>
</dbReference>
<dbReference type="InterPro" id="IPR045071">
    <property type="entry name" value="BBP-like"/>
</dbReference>
<dbReference type="InterPro" id="IPR036612">
    <property type="entry name" value="KH_dom_type_1_sf"/>
</dbReference>
<sequence>MATRANAMLLDFPSVSDKAMIPQDEPPERNFVGLPTGPRGNTLKNREKECNAQIVIWGKGSVKEGKVGCKDGQMLPKEDEPFMP</sequence>
<keyword evidence="1" id="KW-0862">Zinc</keyword>
<dbReference type="GO" id="GO:0048024">
    <property type="term" value="P:regulation of mRNA splicing, via spliceosome"/>
    <property type="evidence" value="ECO:0007669"/>
    <property type="project" value="TreeGrafter"/>
</dbReference>
<evidence type="ECO:0000256" key="2">
    <source>
        <dbReference type="SAM" id="MobiDB-lite"/>
    </source>
</evidence>
<evidence type="ECO:0000313" key="4">
    <source>
        <dbReference type="Proteomes" id="UP000386466"/>
    </source>
</evidence>
<feature type="region of interest" description="Disordered" evidence="2">
    <location>
        <begin position="18"/>
        <end position="44"/>
    </location>
</feature>
<keyword evidence="1" id="KW-0508">mRNA splicing</keyword>
<keyword evidence="1" id="KW-0479">Metal-binding</keyword>
<keyword evidence="1" id="KW-0507">mRNA processing</keyword>
<evidence type="ECO:0000256" key="1">
    <source>
        <dbReference type="RuleBase" id="RU367126"/>
    </source>
</evidence>
<comment type="subcellular location">
    <subcellularLocation>
        <location evidence="1">Nucleus</location>
    </subcellularLocation>
</comment>
<dbReference type="GO" id="GO:0000398">
    <property type="term" value="P:mRNA splicing, via spliceosome"/>
    <property type="evidence" value="ECO:0007669"/>
    <property type="project" value="UniProtKB-UniRule"/>
</dbReference>
<dbReference type="GO" id="GO:0008270">
    <property type="term" value="F:zinc ion binding"/>
    <property type="evidence" value="ECO:0007669"/>
    <property type="project" value="UniProtKB-UniRule"/>
</dbReference>
<gene>
    <name evidence="3" type="ORF">LYPA_23C015682</name>
</gene>
<dbReference type="GO" id="GO:0005681">
    <property type="term" value="C:spliceosomal complex"/>
    <property type="evidence" value="ECO:0007669"/>
    <property type="project" value="UniProtKB-KW"/>
</dbReference>
<dbReference type="GO" id="GO:0045131">
    <property type="term" value="F:pre-mRNA branch point binding"/>
    <property type="evidence" value="ECO:0007669"/>
    <property type="project" value="UniProtKB-UniRule"/>
</dbReference>
<reference evidence="3 4" key="1">
    <citation type="submission" date="2019-01" db="EMBL/GenBank/DDBJ databases">
        <authorList>
            <person name="Alioto T."/>
            <person name="Alioto T."/>
        </authorList>
    </citation>
    <scope>NUCLEOTIDE SEQUENCE [LARGE SCALE GENOMIC DNA]</scope>
</reference>
<proteinExistence type="inferred from homology"/>
<dbReference type="PANTHER" id="PTHR11208">
    <property type="entry name" value="RNA-BINDING PROTEIN RELATED"/>
    <property type="match status" value="1"/>
</dbReference>
<keyword evidence="1" id="KW-0863">Zinc-finger</keyword>
<accession>A0A485MAD1</accession>
<keyword evidence="1" id="KW-0747">Spliceosome</keyword>